<dbReference type="EMBL" id="JAAGWZ010000004">
    <property type="protein sequence ID" value="NEM92357.1"/>
    <property type="molecule type" value="Genomic_DNA"/>
</dbReference>
<dbReference type="PANTHER" id="PTHR46797:SF2">
    <property type="entry name" value="TRANSCRIPTIONAL REGULATOR"/>
    <property type="match status" value="1"/>
</dbReference>
<evidence type="ECO:0000313" key="4">
    <source>
        <dbReference type="Proteomes" id="UP000479756"/>
    </source>
</evidence>
<dbReference type="InterPro" id="IPR001387">
    <property type="entry name" value="Cro/C1-type_HTH"/>
</dbReference>
<dbReference type="AlphaFoldDB" id="A0A7C9TRQ0"/>
<evidence type="ECO:0000259" key="2">
    <source>
        <dbReference type="PROSITE" id="PS50943"/>
    </source>
</evidence>
<dbReference type="Gene3D" id="2.60.120.10">
    <property type="entry name" value="Jelly Rolls"/>
    <property type="match status" value="1"/>
</dbReference>
<reference evidence="3 4" key="1">
    <citation type="journal article" date="2014" name="Int. J. Syst. Evol. Microbiol.">
        <title>Description of Galbitalea soli gen. nov., sp. nov., and Frondihabitans sucicola sp. nov.</title>
        <authorList>
            <person name="Kim S.J."/>
            <person name="Lim J.M."/>
            <person name="Ahn J.H."/>
            <person name="Weon H.Y."/>
            <person name="Hamada M."/>
            <person name="Suzuki K."/>
            <person name="Ahn T.Y."/>
            <person name="Kwon S.W."/>
        </authorList>
    </citation>
    <scope>NUCLEOTIDE SEQUENCE [LARGE SCALE GENOMIC DNA]</scope>
    <source>
        <strain evidence="3 4">NBRC 108727</strain>
    </source>
</reference>
<evidence type="ECO:0000256" key="1">
    <source>
        <dbReference type="ARBA" id="ARBA00023125"/>
    </source>
</evidence>
<dbReference type="SMART" id="SM00530">
    <property type="entry name" value="HTH_XRE"/>
    <property type="match status" value="1"/>
</dbReference>
<dbReference type="Proteomes" id="UP000479756">
    <property type="component" value="Unassembled WGS sequence"/>
</dbReference>
<dbReference type="Pfam" id="PF07883">
    <property type="entry name" value="Cupin_2"/>
    <property type="match status" value="1"/>
</dbReference>
<protein>
    <submittedName>
        <fullName evidence="3">Cupin domain-containing protein</fullName>
    </submittedName>
</protein>
<evidence type="ECO:0000313" key="3">
    <source>
        <dbReference type="EMBL" id="NEM92357.1"/>
    </source>
</evidence>
<dbReference type="Pfam" id="PF01381">
    <property type="entry name" value="HTH_3"/>
    <property type="match status" value="1"/>
</dbReference>
<dbReference type="PANTHER" id="PTHR46797">
    <property type="entry name" value="HTH-TYPE TRANSCRIPTIONAL REGULATOR"/>
    <property type="match status" value="1"/>
</dbReference>
<dbReference type="Gene3D" id="1.10.260.40">
    <property type="entry name" value="lambda repressor-like DNA-binding domains"/>
    <property type="match status" value="1"/>
</dbReference>
<dbReference type="InterPro" id="IPR014710">
    <property type="entry name" value="RmlC-like_jellyroll"/>
</dbReference>
<dbReference type="SUPFAM" id="SSF47413">
    <property type="entry name" value="lambda repressor-like DNA-binding domains"/>
    <property type="match status" value="1"/>
</dbReference>
<organism evidence="3 4">
    <name type="scientific">Galbitalea soli</name>
    <dbReference type="NCBI Taxonomy" id="1268042"/>
    <lineage>
        <taxon>Bacteria</taxon>
        <taxon>Bacillati</taxon>
        <taxon>Actinomycetota</taxon>
        <taxon>Actinomycetes</taxon>
        <taxon>Micrococcales</taxon>
        <taxon>Microbacteriaceae</taxon>
        <taxon>Galbitalea</taxon>
    </lineage>
</organism>
<keyword evidence="1" id="KW-0238">DNA-binding</keyword>
<keyword evidence="4" id="KW-1185">Reference proteome</keyword>
<dbReference type="PROSITE" id="PS50943">
    <property type="entry name" value="HTH_CROC1"/>
    <property type="match status" value="1"/>
</dbReference>
<accession>A0A7C9TRQ0</accession>
<proteinExistence type="predicted"/>
<dbReference type="GO" id="GO:0003677">
    <property type="term" value="F:DNA binding"/>
    <property type="evidence" value="ECO:0007669"/>
    <property type="project" value="UniProtKB-KW"/>
</dbReference>
<dbReference type="RefSeq" id="WP_163474396.1">
    <property type="nucleotide sequence ID" value="NZ_JAAGWZ010000004.1"/>
</dbReference>
<name>A0A7C9TRQ0_9MICO</name>
<dbReference type="SUPFAM" id="SSF51182">
    <property type="entry name" value="RmlC-like cupins"/>
    <property type="match status" value="1"/>
</dbReference>
<comment type="caution">
    <text evidence="3">The sequence shown here is derived from an EMBL/GenBank/DDBJ whole genome shotgun (WGS) entry which is preliminary data.</text>
</comment>
<dbReference type="GO" id="GO:0005829">
    <property type="term" value="C:cytosol"/>
    <property type="evidence" value="ECO:0007669"/>
    <property type="project" value="TreeGrafter"/>
</dbReference>
<dbReference type="InterPro" id="IPR013096">
    <property type="entry name" value="Cupin_2"/>
</dbReference>
<dbReference type="CDD" id="cd00093">
    <property type="entry name" value="HTH_XRE"/>
    <property type="match status" value="1"/>
</dbReference>
<dbReference type="InterPro" id="IPR010982">
    <property type="entry name" value="Lambda_DNA-bd_dom_sf"/>
</dbReference>
<sequence>MIDVEIGPRLLAARREAGLTVRALAADIGVSGALISQIETGRTQPSVNTLYALVNRLGISLDWLIGISPEEVAPAPSTPDGTAPSPALRKADTHPVLQIANGVRWELVSSENDGAVEAVLVTYEPGGDSSVDGTLTRHEGVESAFLISGVLTVQLDDEEFEVTAGDSLTFDSLRPHRYINRSSENAQGLWLSTGRFHLS</sequence>
<dbReference type="InterPro" id="IPR050807">
    <property type="entry name" value="TransReg_Diox_bact_type"/>
</dbReference>
<dbReference type="GO" id="GO:0003700">
    <property type="term" value="F:DNA-binding transcription factor activity"/>
    <property type="evidence" value="ECO:0007669"/>
    <property type="project" value="TreeGrafter"/>
</dbReference>
<dbReference type="InterPro" id="IPR011051">
    <property type="entry name" value="RmlC_Cupin_sf"/>
</dbReference>
<gene>
    <name evidence="3" type="ORF">G3T37_13450</name>
</gene>
<dbReference type="CDD" id="cd02209">
    <property type="entry name" value="cupin_XRE_C"/>
    <property type="match status" value="1"/>
</dbReference>
<feature type="domain" description="HTH cro/C1-type" evidence="2">
    <location>
        <begin position="10"/>
        <end position="64"/>
    </location>
</feature>